<evidence type="ECO:0000313" key="3">
    <source>
        <dbReference type="Proteomes" id="UP000663872"/>
    </source>
</evidence>
<dbReference type="Proteomes" id="UP000663872">
    <property type="component" value="Unassembled WGS sequence"/>
</dbReference>
<proteinExistence type="predicted"/>
<evidence type="ECO:0000256" key="1">
    <source>
        <dbReference type="SAM" id="Phobius"/>
    </source>
</evidence>
<gene>
    <name evidence="2" type="ORF">GRG538_LOCUS21630</name>
</gene>
<dbReference type="AlphaFoldDB" id="A0A818LUP8"/>
<comment type="caution">
    <text evidence="2">The sequence shown here is derived from an EMBL/GenBank/DDBJ whole genome shotgun (WGS) entry which is preliminary data.</text>
</comment>
<dbReference type="Gene3D" id="2.60.120.260">
    <property type="entry name" value="Galactose-binding domain-like"/>
    <property type="match status" value="1"/>
</dbReference>
<organism evidence="2 3">
    <name type="scientific">Rotaria socialis</name>
    <dbReference type="NCBI Taxonomy" id="392032"/>
    <lineage>
        <taxon>Eukaryota</taxon>
        <taxon>Metazoa</taxon>
        <taxon>Spiralia</taxon>
        <taxon>Gnathifera</taxon>
        <taxon>Rotifera</taxon>
        <taxon>Eurotatoria</taxon>
        <taxon>Bdelloidea</taxon>
        <taxon>Philodinida</taxon>
        <taxon>Philodinidae</taxon>
        <taxon>Rotaria</taxon>
    </lineage>
</organism>
<dbReference type="EMBL" id="CAJNYT010003576">
    <property type="protein sequence ID" value="CAF3579239.1"/>
    <property type="molecule type" value="Genomic_DNA"/>
</dbReference>
<feature type="transmembrane region" description="Helical" evidence="1">
    <location>
        <begin position="64"/>
        <end position="91"/>
    </location>
</feature>
<reference evidence="2" key="1">
    <citation type="submission" date="2021-02" db="EMBL/GenBank/DDBJ databases">
        <authorList>
            <person name="Nowell W R."/>
        </authorList>
    </citation>
    <scope>NUCLEOTIDE SEQUENCE</scope>
</reference>
<keyword evidence="1" id="KW-0472">Membrane</keyword>
<sequence>MIPIRGNAESPNGSFREHVIMENNMNAESRSDSQYARPLRFNTHYEMQTSTILQKMRFYLKQTLMLILNAVFGLLSLASIAMIIGIIVVSFKAPEQPAFVCAFVNVGLLQSITSSPPTSWTRFSFTYVATLSVTTLRFTSATAISGKFWAVDNVTVSASSSSSVNLIDNSAFESGPSVGWNVHSCGSSCVSSIMNSGDCLGGSGWCYENSCADTANLQFLEQSFDTVVGVTYNINYWLLRGGSGVATGIQMYVNMF</sequence>
<keyword evidence="1" id="KW-1133">Transmembrane helix</keyword>
<keyword evidence="1" id="KW-0812">Transmembrane</keyword>
<evidence type="ECO:0000313" key="2">
    <source>
        <dbReference type="EMBL" id="CAF3579239.1"/>
    </source>
</evidence>
<name>A0A818LUP8_9BILA</name>
<protein>
    <submittedName>
        <fullName evidence="2">Uncharacterized protein</fullName>
    </submittedName>
</protein>
<accession>A0A818LUP8</accession>